<dbReference type="InterPro" id="IPR002347">
    <property type="entry name" value="SDR_fam"/>
</dbReference>
<dbReference type="Pfam" id="PF13561">
    <property type="entry name" value="adh_short_C2"/>
    <property type="match status" value="1"/>
</dbReference>
<dbReference type="Proteomes" id="UP000291124">
    <property type="component" value="Chromosome"/>
</dbReference>
<proteinExistence type="inferred from homology"/>
<dbReference type="GO" id="GO:0050664">
    <property type="term" value="F:oxidoreductase activity, acting on NAD(P)H, oxygen as acceptor"/>
    <property type="evidence" value="ECO:0007669"/>
    <property type="project" value="TreeGrafter"/>
</dbReference>
<dbReference type="RefSeq" id="WP_133274867.1">
    <property type="nucleotide sequence ID" value="NZ_CP037933.1"/>
</dbReference>
<evidence type="ECO:0000256" key="2">
    <source>
        <dbReference type="ARBA" id="ARBA00023002"/>
    </source>
</evidence>
<dbReference type="SUPFAM" id="SSF51735">
    <property type="entry name" value="NAD(P)-binding Rossmann-fold domains"/>
    <property type="match status" value="1"/>
</dbReference>
<keyword evidence="4" id="KW-1185">Reference proteome</keyword>
<dbReference type="PANTHER" id="PTHR43008:SF4">
    <property type="entry name" value="CHAIN DEHYDROGENASE, PUTATIVE (AFU_ORTHOLOGUE AFUA_4G08710)-RELATED"/>
    <property type="match status" value="1"/>
</dbReference>
<dbReference type="Gene3D" id="3.40.50.720">
    <property type="entry name" value="NAD(P)-binding Rossmann-like Domain"/>
    <property type="match status" value="1"/>
</dbReference>
<protein>
    <submittedName>
        <fullName evidence="3">SDR family oxidoreductase</fullName>
    </submittedName>
</protein>
<dbReference type="OrthoDB" id="1235794at2"/>
<organism evidence="3 4">
    <name type="scientific">Flavobacterium nackdongense</name>
    <dbReference type="NCBI Taxonomy" id="2547394"/>
    <lineage>
        <taxon>Bacteria</taxon>
        <taxon>Pseudomonadati</taxon>
        <taxon>Bacteroidota</taxon>
        <taxon>Flavobacteriia</taxon>
        <taxon>Flavobacteriales</taxon>
        <taxon>Flavobacteriaceae</taxon>
        <taxon>Flavobacterium</taxon>
    </lineage>
</organism>
<reference evidence="4" key="1">
    <citation type="submission" date="2019-03" db="EMBL/GenBank/DDBJ databases">
        <title>Flavobacterium sp.</title>
        <authorList>
            <person name="Kim H."/>
        </authorList>
    </citation>
    <scope>NUCLEOTIDE SEQUENCE [LARGE SCALE GENOMIC DNA]</scope>
    <source>
        <strain evidence="4">GS13</strain>
    </source>
</reference>
<dbReference type="EMBL" id="CP037933">
    <property type="protein sequence ID" value="QBN17336.1"/>
    <property type="molecule type" value="Genomic_DNA"/>
</dbReference>
<dbReference type="PANTHER" id="PTHR43008">
    <property type="entry name" value="BENZIL REDUCTASE"/>
    <property type="match status" value="1"/>
</dbReference>
<dbReference type="AlphaFoldDB" id="A0A4P6Y5D8"/>
<name>A0A4P6Y5D8_9FLAO</name>
<dbReference type="PRINTS" id="PR00081">
    <property type="entry name" value="GDHRDH"/>
</dbReference>
<dbReference type="Pfam" id="PF00106">
    <property type="entry name" value="adh_short"/>
    <property type="match status" value="1"/>
</dbReference>
<dbReference type="KEGG" id="fnk:E1750_00470"/>
<comment type="similarity">
    <text evidence="1">Belongs to the short-chain dehydrogenases/reductases (SDR) family.</text>
</comment>
<keyword evidence="2" id="KW-0560">Oxidoreductase</keyword>
<accession>A0A4P6Y5D8</accession>
<sequence length="272" mass="29623">METKKTVVITGSQSGMGYATRLLLEKNGVKVIGVTNTDDAEIQADLSSAEGVAYAVKEIVRLTDGQIDGVFANAGVGGENAPLVFGLNYFGIITMLKALQPYLKKSLSGRIVINASNSVVITPGIPNDVVDALVDFDEEKAYKLIKENPFWTYQVSKTAITKWVRQNAFKEEWAGSGISMNLIAPGVVLTPLIEHDMKDPRKAEGINKLPKPIGTLPKPENIAPLVKFLLIDDSKFIIGQYIVIDGGTEVSWRGNDHPKTWDISFEDFGKLG</sequence>
<dbReference type="InterPro" id="IPR036291">
    <property type="entry name" value="NAD(P)-bd_dom_sf"/>
</dbReference>
<evidence type="ECO:0000256" key="1">
    <source>
        <dbReference type="ARBA" id="ARBA00006484"/>
    </source>
</evidence>
<evidence type="ECO:0000313" key="4">
    <source>
        <dbReference type="Proteomes" id="UP000291124"/>
    </source>
</evidence>
<evidence type="ECO:0000313" key="3">
    <source>
        <dbReference type="EMBL" id="QBN17336.1"/>
    </source>
</evidence>
<gene>
    <name evidence="3" type="ORF">E1750_00470</name>
</gene>